<dbReference type="CDD" id="cd05374">
    <property type="entry name" value="17beta-HSD-like_SDR_c"/>
    <property type="match status" value="1"/>
</dbReference>
<dbReference type="Gene3D" id="3.40.50.720">
    <property type="entry name" value="NAD(P)-binding Rossmann-like Domain"/>
    <property type="match status" value="1"/>
</dbReference>
<accession>A0A4R0YQG3</accession>
<evidence type="ECO:0000256" key="1">
    <source>
        <dbReference type="ARBA" id="ARBA00006484"/>
    </source>
</evidence>
<dbReference type="PANTHER" id="PTHR44169:SF6">
    <property type="entry name" value="NADPH-DEPENDENT 1-ACYLDIHYDROXYACETONE PHOSPHATE REDUCTASE"/>
    <property type="match status" value="1"/>
</dbReference>
<dbReference type="PROSITE" id="PS00061">
    <property type="entry name" value="ADH_SHORT"/>
    <property type="match status" value="1"/>
</dbReference>
<dbReference type="InterPro" id="IPR002347">
    <property type="entry name" value="SDR_fam"/>
</dbReference>
<dbReference type="PRINTS" id="PR00081">
    <property type="entry name" value="GDHRDH"/>
</dbReference>
<keyword evidence="2" id="KW-0560">Oxidoreductase</keyword>
<evidence type="ECO:0000256" key="2">
    <source>
        <dbReference type="ARBA" id="ARBA00023002"/>
    </source>
</evidence>
<gene>
    <name evidence="5" type="ORF">EZM97_20590</name>
</gene>
<evidence type="ECO:0000313" key="5">
    <source>
        <dbReference type="EMBL" id="TCI11207.1"/>
    </source>
</evidence>
<proteinExistence type="inferred from homology"/>
<dbReference type="AlphaFoldDB" id="A0A4R0YQG3"/>
<dbReference type="Proteomes" id="UP000291822">
    <property type="component" value="Unassembled WGS sequence"/>
</dbReference>
<name>A0A4R0YQG3_9GAMM</name>
<reference evidence="5 6" key="1">
    <citation type="submission" date="2019-02" db="EMBL/GenBank/DDBJ databases">
        <title>Dyella amyloliquefaciens sp. nov., isolated from forest soil.</title>
        <authorList>
            <person name="Gao Z.-H."/>
            <person name="Qiu L.-H."/>
        </authorList>
    </citation>
    <scope>NUCLEOTIDE SEQUENCE [LARGE SCALE GENOMIC DNA]</scope>
    <source>
        <strain evidence="5 6">KACC 12747</strain>
    </source>
</reference>
<dbReference type="Pfam" id="PF00106">
    <property type="entry name" value="adh_short"/>
    <property type="match status" value="1"/>
</dbReference>
<comment type="caution">
    <text evidence="5">The sequence shown here is derived from an EMBL/GenBank/DDBJ whole genome shotgun (WGS) entry which is preliminary data.</text>
</comment>
<dbReference type="InterPro" id="IPR057326">
    <property type="entry name" value="KR_dom"/>
</dbReference>
<dbReference type="EMBL" id="SJTG01000002">
    <property type="protein sequence ID" value="TCI11207.1"/>
    <property type="molecule type" value="Genomic_DNA"/>
</dbReference>
<dbReference type="GO" id="GO:0016491">
    <property type="term" value="F:oxidoreductase activity"/>
    <property type="evidence" value="ECO:0007669"/>
    <property type="project" value="UniProtKB-KW"/>
</dbReference>
<keyword evidence="6" id="KW-1185">Reference proteome</keyword>
<evidence type="ECO:0000259" key="4">
    <source>
        <dbReference type="SMART" id="SM00822"/>
    </source>
</evidence>
<organism evidence="5 6">
    <name type="scientific">Dyella soli</name>
    <dbReference type="NCBI Taxonomy" id="522319"/>
    <lineage>
        <taxon>Bacteria</taxon>
        <taxon>Pseudomonadati</taxon>
        <taxon>Pseudomonadota</taxon>
        <taxon>Gammaproteobacteria</taxon>
        <taxon>Lysobacterales</taxon>
        <taxon>Rhodanobacteraceae</taxon>
        <taxon>Dyella</taxon>
    </lineage>
</organism>
<dbReference type="PANTHER" id="PTHR44169">
    <property type="entry name" value="NADPH-DEPENDENT 1-ACYLDIHYDROXYACETONE PHOSPHATE REDUCTASE"/>
    <property type="match status" value="1"/>
</dbReference>
<evidence type="ECO:0000313" key="6">
    <source>
        <dbReference type="Proteomes" id="UP000291822"/>
    </source>
</evidence>
<comment type="similarity">
    <text evidence="1 3">Belongs to the short-chain dehydrogenases/reductases (SDR) family.</text>
</comment>
<dbReference type="InterPro" id="IPR036291">
    <property type="entry name" value="NAD(P)-bd_dom_sf"/>
</dbReference>
<evidence type="ECO:0000256" key="3">
    <source>
        <dbReference type="RuleBase" id="RU000363"/>
    </source>
</evidence>
<dbReference type="InterPro" id="IPR020904">
    <property type="entry name" value="Sc_DH/Rdtase_CS"/>
</dbReference>
<protein>
    <submittedName>
        <fullName evidence="5">SDR family oxidoreductase</fullName>
    </submittedName>
</protein>
<sequence>MKNESRVILVTGGTRGIGSAIASQLRGRGHRVYVTQRAPVEGEPQSGLDVLNLDITSAASVEACVGELLRREGHLDVLINNAGYDLFGAVLETQWHEFMDQLDTNFLGAARMVQAVLPHMLERRSGRIINISSIGGEVGLPMNAAYSASKFALEGYTESLRQELMPLGLYACTVSPSPVATGSLEQSIREVSAADNPFAGRRAELVRRMRRDGLMSRTRPEHVAAAVAQAVHAQVPAPRYRVGSLARWIPRLKGWLPDSLFEQFMRRTFP</sequence>
<feature type="domain" description="Ketoreductase" evidence="4">
    <location>
        <begin position="6"/>
        <end position="182"/>
    </location>
</feature>
<dbReference type="PRINTS" id="PR00080">
    <property type="entry name" value="SDRFAMILY"/>
</dbReference>
<dbReference type="SMART" id="SM00822">
    <property type="entry name" value="PKS_KR"/>
    <property type="match status" value="1"/>
</dbReference>
<dbReference type="SUPFAM" id="SSF51735">
    <property type="entry name" value="NAD(P)-binding Rossmann-fold domains"/>
    <property type="match status" value="1"/>
</dbReference>